<sequence length="349" mass="39898">TEDPKHMSIDLAKKEFICKKCGGILSNSDRAFGRWVPKKFKAKPKWSGYHISLLMAPWVTAKEIVDKYQECVDGRQTMDFFYNKVLGLPFAGGGNSVDEETVLGAVTAEANAYQGRIVVGVDTGIDLHYVVGNRQGLLGFGQMKDYMPDATNNLALTETLEYFLKKFPNSVMVVDQGGDIIGSRKLRSAYPGRVFLCHYAADRKTMQLIRWGEKDESGNVLADRNRMVQLVADELRDKRLKLYNGTRADWHDYWLHWSHIYRTWKEDALGVPRYTWMRDGRDDWVHATVYWRIGVSRFGEGGSIVGVRDRPEPNSYMVNANQTASFDPKELFKLGEGLSTEDEEDQEWR</sequence>
<gene>
    <name evidence="1" type="ORF">COY93_01085</name>
</gene>
<reference evidence="2" key="1">
    <citation type="submission" date="2017-09" db="EMBL/GenBank/DDBJ databases">
        <title>Depth-based differentiation of microbial function through sediment-hosted aquifers and enrichment of novel symbionts in the deep terrestrial subsurface.</title>
        <authorList>
            <person name="Probst A.J."/>
            <person name="Ladd B."/>
            <person name="Jarett J.K."/>
            <person name="Geller-Mcgrath D.E."/>
            <person name="Sieber C.M.K."/>
            <person name="Emerson J.B."/>
            <person name="Anantharaman K."/>
            <person name="Thomas B.C."/>
            <person name="Malmstrom R."/>
            <person name="Stieglmeier M."/>
            <person name="Klingl A."/>
            <person name="Woyke T."/>
            <person name="Ryan C.M."/>
            <person name="Banfield J.F."/>
        </authorList>
    </citation>
    <scope>NUCLEOTIDE SEQUENCE [LARGE SCALE GENOMIC DNA]</scope>
</reference>
<evidence type="ECO:0000313" key="1">
    <source>
        <dbReference type="EMBL" id="PIY63213.1"/>
    </source>
</evidence>
<comment type="caution">
    <text evidence="1">The sequence shown here is derived from an EMBL/GenBank/DDBJ whole genome shotgun (WGS) entry which is preliminary data.</text>
</comment>
<accession>A0A2M7QBQ3</accession>
<dbReference type="Proteomes" id="UP000230973">
    <property type="component" value="Unassembled WGS sequence"/>
</dbReference>
<feature type="non-terminal residue" evidence="1">
    <location>
        <position position="1"/>
    </location>
</feature>
<protein>
    <submittedName>
        <fullName evidence="1">Uncharacterized protein</fullName>
    </submittedName>
</protein>
<dbReference type="AlphaFoldDB" id="A0A2M7QBQ3"/>
<proteinExistence type="predicted"/>
<dbReference type="EMBL" id="PFLC01000012">
    <property type="protein sequence ID" value="PIY63213.1"/>
    <property type="molecule type" value="Genomic_DNA"/>
</dbReference>
<organism evidence="1 2">
    <name type="scientific">Candidatus Uhrbacteria bacterium CG_4_10_14_0_8_um_filter_58_22</name>
    <dbReference type="NCBI Taxonomy" id="1975029"/>
    <lineage>
        <taxon>Bacteria</taxon>
        <taxon>Candidatus Uhriibacteriota</taxon>
    </lineage>
</organism>
<evidence type="ECO:0000313" key="2">
    <source>
        <dbReference type="Proteomes" id="UP000230973"/>
    </source>
</evidence>
<name>A0A2M7QBQ3_9BACT</name>